<dbReference type="InterPro" id="IPR045000">
    <property type="entry name" value="TR"/>
</dbReference>
<keyword evidence="6" id="KW-1185">Reference proteome</keyword>
<evidence type="ECO:0000313" key="5">
    <source>
        <dbReference type="EMBL" id="PRQ43164.1"/>
    </source>
</evidence>
<organism evidence="5 6">
    <name type="scientific">Rosa chinensis</name>
    <name type="common">China rose</name>
    <dbReference type="NCBI Taxonomy" id="74649"/>
    <lineage>
        <taxon>Eukaryota</taxon>
        <taxon>Viridiplantae</taxon>
        <taxon>Streptophyta</taxon>
        <taxon>Embryophyta</taxon>
        <taxon>Tracheophyta</taxon>
        <taxon>Spermatophyta</taxon>
        <taxon>Magnoliopsida</taxon>
        <taxon>eudicotyledons</taxon>
        <taxon>Gunneridae</taxon>
        <taxon>Pentapetalae</taxon>
        <taxon>rosids</taxon>
        <taxon>fabids</taxon>
        <taxon>Rosales</taxon>
        <taxon>Rosaceae</taxon>
        <taxon>Rosoideae</taxon>
        <taxon>Rosoideae incertae sedis</taxon>
        <taxon>Rosa</taxon>
    </lineage>
</organism>
<dbReference type="PRINTS" id="PR00081">
    <property type="entry name" value="GDHRDH"/>
</dbReference>
<reference evidence="5 6" key="1">
    <citation type="journal article" date="2018" name="Nat. Genet.">
        <title>The Rosa genome provides new insights in the design of modern roses.</title>
        <authorList>
            <person name="Bendahmane M."/>
        </authorList>
    </citation>
    <scope>NUCLEOTIDE SEQUENCE [LARGE SCALE GENOMIC DNA]</scope>
    <source>
        <strain evidence="6">cv. Old Blush</strain>
    </source>
</reference>
<proteinExistence type="inferred from homology"/>
<evidence type="ECO:0000256" key="1">
    <source>
        <dbReference type="ARBA" id="ARBA00022857"/>
    </source>
</evidence>
<dbReference type="Pfam" id="PF00106">
    <property type="entry name" value="adh_short"/>
    <property type="match status" value="1"/>
</dbReference>
<dbReference type="GO" id="GO:0050356">
    <property type="term" value="F:tropine dehydrogenase activity"/>
    <property type="evidence" value="ECO:0007669"/>
    <property type="project" value="UniProtKB-EC"/>
</dbReference>
<evidence type="ECO:0000256" key="2">
    <source>
        <dbReference type="ARBA" id="ARBA00023002"/>
    </source>
</evidence>
<dbReference type="InterPro" id="IPR020904">
    <property type="entry name" value="Sc_DH/Rdtase_CS"/>
</dbReference>
<dbReference type="EC" id="1.1.1.206" evidence="5"/>
<dbReference type="InterPro" id="IPR002347">
    <property type="entry name" value="SDR_fam"/>
</dbReference>
<keyword evidence="1" id="KW-0521">NADP</keyword>
<name>A0A2P6R9R1_ROSCH</name>
<dbReference type="Gramene" id="PRQ43164">
    <property type="protein sequence ID" value="PRQ43164"/>
    <property type="gene ID" value="RchiOBHm_Chr3g0465481"/>
</dbReference>
<dbReference type="STRING" id="74649.A0A2P6R9R1"/>
<keyword evidence="4" id="KW-1133">Transmembrane helix</keyword>
<comment type="caution">
    <text evidence="5">The sequence shown here is derived from an EMBL/GenBank/DDBJ whole genome shotgun (WGS) entry which is preliminary data.</text>
</comment>
<keyword evidence="2 5" id="KW-0560">Oxidoreductase</keyword>
<keyword evidence="4" id="KW-0472">Membrane</keyword>
<gene>
    <name evidence="5" type="ORF">RchiOBHm_Chr3g0465481</name>
</gene>
<comment type="similarity">
    <text evidence="3">Belongs to the short-chain dehydrogenases/reductases (SDR) family. SDR65C subfamily.</text>
</comment>
<evidence type="ECO:0000256" key="3">
    <source>
        <dbReference type="ARBA" id="ARBA00025714"/>
    </source>
</evidence>
<evidence type="ECO:0000313" key="6">
    <source>
        <dbReference type="Proteomes" id="UP000238479"/>
    </source>
</evidence>
<dbReference type="PANTHER" id="PTHR42898">
    <property type="entry name" value="TROPINONE REDUCTASE"/>
    <property type="match status" value="1"/>
</dbReference>
<dbReference type="PANTHER" id="PTHR42898:SF28">
    <property type="entry name" value="TROPINONE REDUCTASE HOMOLOG"/>
    <property type="match status" value="1"/>
</dbReference>
<feature type="transmembrane region" description="Helical" evidence="4">
    <location>
        <begin position="6"/>
        <end position="24"/>
    </location>
</feature>
<dbReference type="AlphaFoldDB" id="A0A2P6R9R1"/>
<dbReference type="PROSITE" id="PS00061">
    <property type="entry name" value="ADH_SHORT"/>
    <property type="match status" value="1"/>
</dbReference>
<dbReference type="Gene3D" id="3.40.50.720">
    <property type="entry name" value="NAD(P)-binding Rossmann-like Domain"/>
    <property type="match status" value="1"/>
</dbReference>
<accession>A0A2P6R9R1</accession>
<dbReference type="SUPFAM" id="SSF51735">
    <property type="entry name" value="NAD(P)-binding Rossmann-fold domains"/>
    <property type="match status" value="1"/>
</dbReference>
<dbReference type="InterPro" id="IPR036291">
    <property type="entry name" value="NAD(P)-bd_dom_sf"/>
</dbReference>
<dbReference type="Proteomes" id="UP000238479">
    <property type="component" value="Chromosome 3"/>
</dbReference>
<keyword evidence="4" id="KW-0812">Transmembrane</keyword>
<sequence>MLNILASRNASIVFIASIAGVIALPRLSTYAGSKSALIQISKNLACEWARDNIRTNTVAPWDVNTPHRSHCRA</sequence>
<protein>
    <submittedName>
        <fullName evidence="5">Putative tropinone reductase I</fullName>
        <ecNumber evidence="5">1.1.1.206</ecNumber>
    </submittedName>
</protein>
<evidence type="ECO:0000256" key="4">
    <source>
        <dbReference type="SAM" id="Phobius"/>
    </source>
</evidence>
<dbReference type="EMBL" id="PDCK01000041">
    <property type="protein sequence ID" value="PRQ43164.1"/>
    <property type="molecule type" value="Genomic_DNA"/>
</dbReference>